<dbReference type="PROSITE" id="PS50893">
    <property type="entry name" value="ABC_TRANSPORTER_2"/>
    <property type="match status" value="1"/>
</dbReference>
<name>A0ABW4VBF3_9MICO</name>
<dbReference type="InterPro" id="IPR003593">
    <property type="entry name" value="AAA+_ATPase"/>
</dbReference>
<dbReference type="InterPro" id="IPR027417">
    <property type="entry name" value="P-loop_NTPase"/>
</dbReference>
<dbReference type="SUPFAM" id="SSF52540">
    <property type="entry name" value="P-loop containing nucleoside triphosphate hydrolases"/>
    <property type="match status" value="1"/>
</dbReference>
<dbReference type="GO" id="GO:0005524">
    <property type="term" value="F:ATP binding"/>
    <property type="evidence" value="ECO:0007669"/>
    <property type="project" value="UniProtKB-KW"/>
</dbReference>
<dbReference type="EMBL" id="JBHUHF010000001">
    <property type="protein sequence ID" value="MFD2027981.1"/>
    <property type="molecule type" value="Genomic_DNA"/>
</dbReference>
<dbReference type="InterPro" id="IPR017871">
    <property type="entry name" value="ABC_transporter-like_CS"/>
</dbReference>
<gene>
    <name evidence="6" type="ORF">ACFSL2_20970</name>
</gene>
<feature type="domain" description="ABC transporter" evidence="5">
    <location>
        <begin position="6"/>
        <end position="256"/>
    </location>
</feature>
<dbReference type="PROSITE" id="PS00211">
    <property type="entry name" value="ABC_TRANSPORTER_1"/>
    <property type="match status" value="1"/>
</dbReference>
<comment type="caution">
    <text evidence="6">The sequence shown here is derived from an EMBL/GenBank/DDBJ whole genome shotgun (WGS) entry which is preliminary data.</text>
</comment>
<dbReference type="Proteomes" id="UP001597338">
    <property type="component" value="Unassembled WGS sequence"/>
</dbReference>
<dbReference type="Gene3D" id="3.40.50.300">
    <property type="entry name" value="P-loop containing nucleotide triphosphate hydrolases"/>
    <property type="match status" value="1"/>
</dbReference>
<keyword evidence="2" id="KW-0813">Transport</keyword>
<evidence type="ECO:0000256" key="3">
    <source>
        <dbReference type="ARBA" id="ARBA00022741"/>
    </source>
</evidence>
<dbReference type="RefSeq" id="WP_377199695.1">
    <property type="nucleotide sequence ID" value="NZ_JBHUHF010000001.1"/>
</dbReference>
<dbReference type="PANTHER" id="PTHR43776:SF7">
    <property type="entry name" value="D,D-DIPEPTIDE TRANSPORT ATP-BINDING PROTEIN DDPF-RELATED"/>
    <property type="match status" value="1"/>
</dbReference>
<keyword evidence="4 6" id="KW-0067">ATP-binding</keyword>
<evidence type="ECO:0000259" key="5">
    <source>
        <dbReference type="PROSITE" id="PS50893"/>
    </source>
</evidence>
<proteinExistence type="inferred from homology"/>
<dbReference type="Pfam" id="PF08352">
    <property type="entry name" value="oligo_HPY"/>
    <property type="match status" value="2"/>
</dbReference>
<dbReference type="InterPro" id="IPR003439">
    <property type="entry name" value="ABC_transporter-like_ATP-bd"/>
</dbReference>
<keyword evidence="3" id="KW-0547">Nucleotide-binding</keyword>
<evidence type="ECO:0000256" key="4">
    <source>
        <dbReference type="ARBA" id="ARBA00022840"/>
    </source>
</evidence>
<evidence type="ECO:0000256" key="2">
    <source>
        <dbReference type="ARBA" id="ARBA00022448"/>
    </source>
</evidence>
<evidence type="ECO:0000313" key="6">
    <source>
        <dbReference type="EMBL" id="MFD2027981.1"/>
    </source>
</evidence>
<dbReference type="Pfam" id="PF00005">
    <property type="entry name" value="ABC_tran"/>
    <property type="match status" value="1"/>
</dbReference>
<dbReference type="SMART" id="SM00382">
    <property type="entry name" value="AAA"/>
    <property type="match status" value="1"/>
</dbReference>
<dbReference type="CDD" id="cd03257">
    <property type="entry name" value="ABC_NikE_OppD_transporters"/>
    <property type="match status" value="1"/>
</dbReference>
<sequence>MTDPVLEVRDLVKHYPVRNGLLRRSVDAVKAVDGVSLTLDRGRTLGLVGESGSGKSTLARVLVGIEKPTSGEVLVDGEDVLHLSRAGRKQLRRDVQMVFQDPYTSLNPRMSVSEIVGEPFAIHRTDPAGGRRAAVGELLELVGLDPDHANRYPHQFSGGQRQRVGIARALALRPKILVCDEPVSALDVSVQGQVINLLEDLQAELGLSYLFVAHDLGVVRHIAHEVAVMYLGRIVEQGSEADVYDTAQHPYTQALLSAVPVPDPSVRLVPAGTSDGAADGASGRRSVRAIVLEGDPPSPVDPPVGCPFHTRCWLAPTLPEAQPEQAGAPAGDPERGLRRVPTVCETEAPALVPRLDAPAAGVSGTSGGTPDRHLTSADAGAHVVACHFARELAAPRVEV</sequence>
<accession>A0ABW4VBF3</accession>
<protein>
    <submittedName>
        <fullName evidence="6">ABC transporter ATP-binding protein</fullName>
    </submittedName>
</protein>
<comment type="similarity">
    <text evidence="1">Belongs to the ABC transporter superfamily.</text>
</comment>
<dbReference type="PANTHER" id="PTHR43776">
    <property type="entry name" value="TRANSPORT ATP-BINDING PROTEIN"/>
    <property type="match status" value="1"/>
</dbReference>
<evidence type="ECO:0000313" key="7">
    <source>
        <dbReference type="Proteomes" id="UP001597338"/>
    </source>
</evidence>
<dbReference type="InterPro" id="IPR013563">
    <property type="entry name" value="Oligopep_ABC_C"/>
</dbReference>
<dbReference type="InterPro" id="IPR050319">
    <property type="entry name" value="ABC_transp_ATP-bind"/>
</dbReference>
<organism evidence="6 7">
    <name type="scientific">Promicromonospora aerolata</name>
    <dbReference type="NCBI Taxonomy" id="195749"/>
    <lineage>
        <taxon>Bacteria</taxon>
        <taxon>Bacillati</taxon>
        <taxon>Actinomycetota</taxon>
        <taxon>Actinomycetes</taxon>
        <taxon>Micrococcales</taxon>
        <taxon>Promicromonosporaceae</taxon>
        <taxon>Promicromonospora</taxon>
    </lineage>
</organism>
<evidence type="ECO:0000256" key="1">
    <source>
        <dbReference type="ARBA" id="ARBA00005417"/>
    </source>
</evidence>
<reference evidence="7" key="1">
    <citation type="journal article" date="2019" name="Int. J. Syst. Evol. Microbiol.">
        <title>The Global Catalogue of Microorganisms (GCM) 10K type strain sequencing project: providing services to taxonomists for standard genome sequencing and annotation.</title>
        <authorList>
            <consortium name="The Broad Institute Genomics Platform"/>
            <consortium name="The Broad Institute Genome Sequencing Center for Infectious Disease"/>
            <person name="Wu L."/>
            <person name="Ma J."/>
        </authorList>
    </citation>
    <scope>NUCLEOTIDE SEQUENCE [LARGE SCALE GENOMIC DNA]</scope>
    <source>
        <strain evidence="7">CCM 7043</strain>
    </source>
</reference>
<keyword evidence="7" id="KW-1185">Reference proteome</keyword>